<reference evidence="3" key="1">
    <citation type="submission" date="2021-02" db="EMBL/GenBank/DDBJ databases">
        <authorList>
            <person name="Nowell W R."/>
        </authorList>
    </citation>
    <scope>NUCLEOTIDE SEQUENCE</scope>
</reference>
<dbReference type="Gene3D" id="3.40.50.150">
    <property type="entry name" value="Vaccinia Virus protein VP39"/>
    <property type="match status" value="1"/>
</dbReference>
<feature type="signal peptide" evidence="1">
    <location>
        <begin position="1"/>
        <end position="25"/>
    </location>
</feature>
<evidence type="ECO:0000259" key="2">
    <source>
        <dbReference type="Pfam" id="PF05050"/>
    </source>
</evidence>
<name>A0A819IQF5_9BILA</name>
<gene>
    <name evidence="3" type="ORF">OVN521_LOCUS10397</name>
</gene>
<protein>
    <recommendedName>
        <fullName evidence="2">Methyltransferase FkbM domain-containing protein</fullName>
    </recommendedName>
</protein>
<evidence type="ECO:0000313" key="3">
    <source>
        <dbReference type="EMBL" id="CAF3917672.1"/>
    </source>
</evidence>
<accession>A0A819IQF5</accession>
<dbReference type="GO" id="GO:0016197">
    <property type="term" value="P:endosomal transport"/>
    <property type="evidence" value="ECO:0007669"/>
    <property type="project" value="TreeGrafter"/>
</dbReference>
<dbReference type="Proteomes" id="UP000663866">
    <property type="component" value="Unassembled WGS sequence"/>
</dbReference>
<dbReference type="EMBL" id="CAJOBG010001324">
    <property type="protein sequence ID" value="CAF3917672.1"/>
    <property type="molecule type" value="Genomic_DNA"/>
</dbReference>
<comment type="caution">
    <text evidence="3">The sequence shown here is derived from an EMBL/GenBank/DDBJ whole genome shotgun (WGS) entry which is preliminary data.</text>
</comment>
<dbReference type="PANTHER" id="PTHR34009:SF2">
    <property type="entry name" value="PROTEIN STAR"/>
    <property type="match status" value="1"/>
</dbReference>
<dbReference type="SUPFAM" id="SSF53335">
    <property type="entry name" value="S-adenosyl-L-methionine-dependent methyltransferases"/>
    <property type="match status" value="1"/>
</dbReference>
<dbReference type="Pfam" id="PF05050">
    <property type="entry name" value="Methyltransf_21"/>
    <property type="match status" value="1"/>
</dbReference>
<sequence>MGFLRKCLAILFCFVVAILIAAACSASLLNIPHVGAIRLGVGKLNSSTKPNKQEIPAFFASRYARYLHPQIWACQSANFVGRRGYYSQGGEDEALHKWIFNDTKENQNPGIFVEIGAADGITFSNTLFFERMFDWRGVLIEAQPDNAKKLMKVNRKNTVKLPIGICSPPQTYISMLGGPGFVAGNIDTMDEAFRKSWHKNNNKTQQVTCGPIGYYLSTIGITHIDLFSLDIEGGEFSVLLTMDWNIQIHYLLVENNSKTPNVTNLLKSHGFRVHDFNSCIMKRLECAPSTLYVNDNYQRPEFSSICLSNIYSNRN</sequence>
<dbReference type="AlphaFoldDB" id="A0A819IQF5"/>
<proteinExistence type="predicted"/>
<evidence type="ECO:0000313" key="4">
    <source>
        <dbReference type="Proteomes" id="UP000663866"/>
    </source>
</evidence>
<dbReference type="PROSITE" id="PS51257">
    <property type="entry name" value="PROKAR_LIPOPROTEIN"/>
    <property type="match status" value="1"/>
</dbReference>
<keyword evidence="1" id="KW-0732">Signal</keyword>
<evidence type="ECO:0000256" key="1">
    <source>
        <dbReference type="SAM" id="SignalP"/>
    </source>
</evidence>
<dbReference type="GO" id="GO:0031902">
    <property type="term" value="C:late endosome membrane"/>
    <property type="evidence" value="ECO:0007669"/>
    <property type="project" value="TreeGrafter"/>
</dbReference>
<organism evidence="3 4">
    <name type="scientific">Rotaria magnacalcarata</name>
    <dbReference type="NCBI Taxonomy" id="392030"/>
    <lineage>
        <taxon>Eukaryota</taxon>
        <taxon>Metazoa</taxon>
        <taxon>Spiralia</taxon>
        <taxon>Gnathifera</taxon>
        <taxon>Rotifera</taxon>
        <taxon>Eurotatoria</taxon>
        <taxon>Bdelloidea</taxon>
        <taxon>Philodinida</taxon>
        <taxon>Philodinidae</taxon>
        <taxon>Rotaria</taxon>
    </lineage>
</organism>
<dbReference type="GO" id="GO:0005886">
    <property type="term" value="C:plasma membrane"/>
    <property type="evidence" value="ECO:0007669"/>
    <property type="project" value="TreeGrafter"/>
</dbReference>
<feature type="chain" id="PRO_5032952847" description="Methyltransferase FkbM domain-containing protein" evidence="1">
    <location>
        <begin position="26"/>
        <end position="315"/>
    </location>
</feature>
<dbReference type="GO" id="GO:0006888">
    <property type="term" value="P:endoplasmic reticulum to Golgi vesicle-mediated transport"/>
    <property type="evidence" value="ECO:0007669"/>
    <property type="project" value="TreeGrafter"/>
</dbReference>
<dbReference type="PANTHER" id="PTHR34009">
    <property type="entry name" value="PROTEIN STAR"/>
    <property type="match status" value="1"/>
</dbReference>
<feature type="domain" description="Methyltransferase FkbM" evidence="2">
    <location>
        <begin position="114"/>
        <end position="273"/>
    </location>
</feature>
<dbReference type="InterPro" id="IPR006342">
    <property type="entry name" value="FkbM_mtfrase"/>
</dbReference>
<dbReference type="GO" id="GO:0005794">
    <property type="term" value="C:Golgi apparatus"/>
    <property type="evidence" value="ECO:0007669"/>
    <property type="project" value="TreeGrafter"/>
</dbReference>
<dbReference type="InterPro" id="IPR053202">
    <property type="entry name" value="EGF_Rcpt_Signaling_Reg"/>
</dbReference>
<dbReference type="GO" id="GO:0005789">
    <property type="term" value="C:endoplasmic reticulum membrane"/>
    <property type="evidence" value="ECO:0007669"/>
    <property type="project" value="TreeGrafter"/>
</dbReference>
<keyword evidence="4" id="KW-1185">Reference proteome</keyword>
<dbReference type="InterPro" id="IPR029063">
    <property type="entry name" value="SAM-dependent_MTases_sf"/>
</dbReference>